<dbReference type="Gene3D" id="3.90.180.10">
    <property type="entry name" value="Medium-chain alcohol dehydrogenases, catalytic domain"/>
    <property type="match status" value="1"/>
</dbReference>
<organism evidence="3">
    <name type="scientific">Naegleria gruberi</name>
    <name type="common">Amoeba</name>
    <dbReference type="NCBI Taxonomy" id="5762"/>
    <lineage>
        <taxon>Eukaryota</taxon>
        <taxon>Discoba</taxon>
        <taxon>Heterolobosea</taxon>
        <taxon>Tetramitia</taxon>
        <taxon>Eutetramitia</taxon>
        <taxon>Vahlkampfiidae</taxon>
        <taxon>Naegleria</taxon>
    </lineage>
</organism>
<feature type="domain" description="Enoyl reductase (ER)" evidence="1">
    <location>
        <begin position="17"/>
        <end position="336"/>
    </location>
</feature>
<reference evidence="2 3" key="1">
    <citation type="journal article" date="2010" name="Cell">
        <title>The genome of Naegleria gruberi illuminates early eukaryotic versatility.</title>
        <authorList>
            <person name="Fritz-Laylin L.K."/>
            <person name="Prochnik S.E."/>
            <person name="Ginger M.L."/>
            <person name="Dacks J.B."/>
            <person name="Carpenter M.L."/>
            <person name="Field M.C."/>
            <person name="Kuo A."/>
            <person name="Paredez A."/>
            <person name="Chapman J."/>
            <person name="Pham J."/>
            <person name="Shu S."/>
            <person name="Neupane R."/>
            <person name="Cipriano M."/>
            <person name="Mancuso J."/>
            <person name="Tu H."/>
            <person name="Salamov A."/>
            <person name="Lindquist E."/>
            <person name="Shapiro H."/>
            <person name="Lucas S."/>
            <person name="Grigoriev I.V."/>
            <person name="Cande W.Z."/>
            <person name="Fulton C."/>
            <person name="Rokhsar D.S."/>
            <person name="Dawson S.C."/>
        </authorList>
    </citation>
    <scope>NUCLEOTIDE SEQUENCE [LARGE SCALE GENOMIC DNA]</scope>
    <source>
        <strain evidence="2 3">NEG-M</strain>
    </source>
</reference>
<dbReference type="KEGG" id="ngr:NAEGRDRAFT_48378"/>
<dbReference type="PANTHER" id="PTHR43482:SF1">
    <property type="entry name" value="PROTEIN AST1-RELATED"/>
    <property type="match status" value="1"/>
</dbReference>
<evidence type="ECO:0000313" key="2">
    <source>
        <dbReference type="EMBL" id="EFC45614.1"/>
    </source>
</evidence>
<dbReference type="SMART" id="SM00829">
    <property type="entry name" value="PKS_ER"/>
    <property type="match status" value="1"/>
</dbReference>
<dbReference type="Proteomes" id="UP000006671">
    <property type="component" value="Unassembled WGS sequence"/>
</dbReference>
<dbReference type="RefSeq" id="XP_002678358.1">
    <property type="nucleotide sequence ID" value="XM_002678312.1"/>
</dbReference>
<dbReference type="Gene3D" id="3.40.50.720">
    <property type="entry name" value="NAD(P)-binding Rossmann-like Domain"/>
    <property type="match status" value="1"/>
</dbReference>
<dbReference type="InterPro" id="IPR011032">
    <property type="entry name" value="GroES-like_sf"/>
</dbReference>
<dbReference type="InterPro" id="IPR052585">
    <property type="entry name" value="Lipid_raft_assoc_Zn_ADH"/>
</dbReference>
<gene>
    <name evidence="2" type="ORF">NAEGRDRAFT_48378</name>
</gene>
<dbReference type="CDD" id="cd05289">
    <property type="entry name" value="MDR_like_2"/>
    <property type="match status" value="1"/>
</dbReference>
<protein>
    <submittedName>
        <fullName evidence="2">Predicted protein</fullName>
    </submittedName>
</protein>
<dbReference type="eggNOG" id="KOG1198">
    <property type="taxonomic scope" value="Eukaryota"/>
</dbReference>
<accession>D2VC93</accession>
<dbReference type="SUPFAM" id="SSF50129">
    <property type="entry name" value="GroES-like"/>
    <property type="match status" value="1"/>
</dbReference>
<dbReference type="PANTHER" id="PTHR43482">
    <property type="entry name" value="PROTEIN AST1-RELATED"/>
    <property type="match status" value="1"/>
</dbReference>
<dbReference type="InterPro" id="IPR020843">
    <property type="entry name" value="ER"/>
</dbReference>
<dbReference type="STRING" id="5762.D2VC93"/>
<name>D2VC93_NAEGR</name>
<dbReference type="InParanoid" id="D2VC93"/>
<dbReference type="InterPro" id="IPR036291">
    <property type="entry name" value="NAD(P)-bd_dom_sf"/>
</dbReference>
<keyword evidence="3" id="KW-1185">Reference proteome</keyword>
<dbReference type="AlphaFoldDB" id="D2VC93"/>
<dbReference type="Pfam" id="PF13602">
    <property type="entry name" value="ADH_zinc_N_2"/>
    <property type="match status" value="1"/>
</dbReference>
<dbReference type="Pfam" id="PF08240">
    <property type="entry name" value="ADH_N"/>
    <property type="match status" value="1"/>
</dbReference>
<dbReference type="VEuPathDB" id="AmoebaDB:NAEGRDRAFT_48378"/>
<dbReference type="InterPro" id="IPR013154">
    <property type="entry name" value="ADH-like_N"/>
</dbReference>
<sequence>MSQQQLPAVQTVALLNAPNQDLVIETQLKLPPIGENDVLVRNLYAGVNPLDVAFRRTGMYISSYPAILGVDFSGIVAGVGSKVTQFKIGDSVSGCTFGDFRGTYAQYIVAPESMTFLNPSKLPHELTASVGVTFLTAYQILLKYLPNDVENVKEHKGSLKGKKILLIGGSGGVGLCAILLAKHYFQATEIVSISSNRNIEFLTKLGVDRVLDYSKGKDHLINELETLKDHFDLVADLIGGYHEYYHVEILKKDQESQFVSIIPHNAKQNSGKVFGCERTFTLIASGSRIQYENILNFLAENENVWKQIPLHVFKLENVMQAHDLSESKRTVGKIILEIPQTL</sequence>
<dbReference type="GeneID" id="8857231"/>
<proteinExistence type="predicted"/>
<evidence type="ECO:0000313" key="3">
    <source>
        <dbReference type="Proteomes" id="UP000006671"/>
    </source>
</evidence>
<evidence type="ECO:0000259" key="1">
    <source>
        <dbReference type="SMART" id="SM00829"/>
    </source>
</evidence>
<dbReference type="GO" id="GO:0016491">
    <property type="term" value="F:oxidoreductase activity"/>
    <property type="evidence" value="ECO:0007669"/>
    <property type="project" value="InterPro"/>
</dbReference>
<dbReference type="FunCoup" id="D2VC93">
    <property type="interactions" value="266"/>
</dbReference>
<dbReference type="OrthoDB" id="201656at2759"/>
<dbReference type="EMBL" id="GG738862">
    <property type="protein sequence ID" value="EFC45614.1"/>
    <property type="molecule type" value="Genomic_DNA"/>
</dbReference>
<dbReference type="SUPFAM" id="SSF51735">
    <property type="entry name" value="NAD(P)-binding Rossmann-fold domains"/>
    <property type="match status" value="1"/>
</dbReference>